<dbReference type="AlphaFoldDB" id="A0A8S2RHU4"/>
<accession>A0A8S2RHU4</accession>
<sequence>CARLLFSLVLVEIDRDCPVVSTGGKTEECVTGGVFMGIRLEVTIQ</sequence>
<protein>
    <submittedName>
        <fullName evidence="1">Uncharacterized protein</fullName>
    </submittedName>
</protein>
<dbReference type="EMBL" id="CAJOBH010011632">
    <property type="protein sequence ID" value="CAF4164343.1"/>
    <property type="molecule type" value="Genomic_DNA"/>
</dbReference>
<gene>
    <name evidence="1" type="ORF">BYL167_LOCUS22124</name>
</gene>
<name>A0A8S2RHU4_9BILA</name>
<reference evidence="1" key="1">
    <citation type="submission" date="2021-02" db="EMBL/GenBank/DDBJ databases">
        <authorList>
            <person name="Nowell W R."/>
        </authorList>
    </citation>
    <scope>NUCLEOTIDE SEQUENCE</scope>
</reference>
<dbReference type="Proteomes" id="UP000681967">
    <property type="component" value="Unassembled WGS sequence"/>
</dbReference>
<evidence type="ECO:0000313" key="2">
    <source>
        <dbReference type="Proteomes" id="UP000681967"/>
    </source>
</evidence>
<feature type="non-terminal residue" evidence="1">
    <location>
        <position position="1"/>
    </location>
</feature>
<comment type="caution">
    <text evidence="1">The sequence shown here is derived from an EMBL/GenBank/DDBJ whole genome shotgun (WGS) entry which is preliminary data.</text>
</comment>
<evidence type="ECO:0000313" key="1">
    <source>
        <dbReference type="EMBL" id="CAF4164343.1"/>
    </source>
</evidence>
<organism evidence="1 2">
    <name type="scientific">Rotaria magnacalcarata</name>
    <dbReference type="NCBI Taxonomy" id="392030"/>
    <lineage>
        <taxon>Eukaryota</taxon>
        <taxon>Metazoa</taxon>
        <taxon>Spiralia</taxon>
        <taxon>Gnathifera</taxon>
        <taxon>Rotifera</taxon>
        <taxon>Eurotatoria</taxon>
        <taxon>Bdelloidea</taxon>
        <taxon>Philodinida</taxon>
        <taxon>Philodinidae</taxon>
        <taxon>Rotaria</taxon>
    </lineage>
</organism>
<proteinExistence type="predicted"/>